<reference evidence="9" key="1">
    <citation type="submission" date="2018-01" db="EMBL/GenBank/DDBJ databases">
        <title>Genome sequnecing of Lactobacillus formosensis KACC 18721.</title>
        <authorList>
            <person name="Kim S.-J."/>
            <person name="Heo J."/>
        </authorList>
    </citation>
    <scope>NUCLEOTIDE SEQUENCE</scope>
    <source>
        <strain evidence="9">KACC 18721</strain>
    </source>
</reference>
<evidence type="ECO:0000256" key="1">
    <source>
        <dbReference type="ARBA" id="ARBA00004496"/>
    </source>
</evidence>
<dbReference type="GO" id="GO:0003700">
    <property type="term" value="F:DNA-binding transcription factor activity"/>
    <property type="evidence" value="ECO:0007669"/>
    <property type="project" value="InterPro"/>
</dbReference>
<accession>A0A2P4R6C1</accession>
<keyword evidence="3" id="KW-0238">DNA-binding</keyword>
<protein>
    <recommendedName>
        <fullName evidence="6">HTH-type transcriptional regulator SarZ</fullName>
    </recommendedName>
    <alternativeName>
        <fullName evidence="7">Staphylococcal accessory regulator Z</fullName>
    </alternativeName>
</protein>
<keyword evidence="4" id="KW-0804">Transcription</keyword>
<dbReference type="PANTHER" id="PTHR42756">
    <property type="entry name" value="TRANSCRIPTIONAL REGULATOR, MARR"/>
    <property type="match status" value="1"/>
</dbReference>
<dbReference type="PANTHER" id="PTHR42756:SF1">
    <property type="entry name" value="TRANSCRIPTIONAL REPRESSOR OF EMRAB OPERON"/>
    <property type="match status" value="1"/>
</dbReference>
<dbReference type="InterPro" id="IPR055166">
    <property type="entry name" value="Transc_reg_Sar_Rot_HTH"/>
</dbReference>
<dbReference type="Pfam" id="PF22381">
    <property type="entry name" value="Staph_reg_Sar_Rot"/>
    <property type="match status" value="1"/>
</dbReference>
<comment type="similarity">
    <text evidence="5">Belongs to the SarZ family.</text>
</comment>
<organism evidence="9">
    <name type="scientific">Companilactobacillus formosensis</name>
    <dbReference type="NCBI Taxonomy" id="1617889"/>
    <lineage>
        <taxon>Bacteria</taxon>
        <taxon>Bacillati</taxon>
        <taxon>Bacillota</taxon>
        <taxon>Bacilli</taxon>
        <taxon>Lactobacillales</taxon>
        <taxon>Lactobacillaceae</taxon>
        <taxon>Companilactobacillus</taxon>
    </lineage>
</organism>
<dbReference type="SUPFAM" id="SSF46785">
    <property type="entry name" value="Winged helix' DNA-binding domain"/>
    <property type="match status" value="1"/>
</dbReference>
<evidence type="ECO:0000256" key="2">
    <source>
        <dbReference type="ARBA" id="ARBA00023015"/>
    </source>
</evidence>
<name>A0A2P4R6C1_9LACO</name>
<dbReference type="EMBL" id="PPWZ01000044">
    <property type="protein sequence ID" value="POH36788.1"/>
    <property type="molecule type" value="Genomic_DNA"/>
</dbReference>
<dbReference type="InterPro" id="IPR000835">
    <property type="entry name" value="HTH_MarR-typ"/>
</dbReference>
<dbReference type="PROSITE" id="PS50995">
    <property type="entry name" value="HTH_MARR_2"/>
    <property type="match status" value="1"/>
</dbReference>
<sequence length="170" mass="19951">MTLATFFILIMMVAKVNYLEAKYYMNIENIRAIREFNRSYTKILKLTDKYHLNTHFTLLESRILLEIDRGVNSANQLMLLLHLDKGYLSRVLKKLTKDDLIQDARDSIDKRIKTLQLTDQGKKALEIINQRANQQVENLFANIPEEKLQSLIKDMQDITDTVKKYSQAKE</sequence>
<evidence type="ECO:0000256" key="3">
    <source>
        <dbReference type="ARBA" id="ARBA00023125"/>
    </source>
</evidence>
<dbReference type="AlphaFoldDB" id="A0A2P4R6C1"/>
<dbReference type="InterPro" id="IPR036388">
    <property type="entry name" value="WH-like_DNA-bd_sf"/>
</dbReference>
<comment type="subcellular location">
    <subcellularLocation>
        <location evidence="1">Cytoplasm</location>
    </subcellularLocation>
</comment>
<comment type="caution">
    <text evidence="9">The sequence shown here is derived from an EMBL/GenBank/DDBJ whole genome shotgun (WGS) entry which is preliminary data.</text>
</comment>
<dbReference type="Gene3D" id="1.10.10.10">
    <property type="entry name" value="Winged helix-like DNA-binding domain superfamily/Winged helix DNA-binding domain"/>
    <property type="match status" value="1"/>
</dbReference>
<dbReference type="InterPro" id="IPR036390">
    <property type="entry name" value="WH_DNA-bd_sf"/>
</dbReference>
<proteinExistence type="inferred from homology"/>
<keyword evidence="2" id="KW-0805">Transcription regulation</keyword>
<dbReference type="GO" id="GO:0003677">
    <property type="term" value="F:DNA binding"/>
    <property type="evidence" value="ECO:0007669"/>
    <property type="project" value="UniProtKB-KW"/>
</dbReference>
<gene>
    <name evidence="9" type="ORF">C2R26_06565</name>
</gene>
<evidence type="ECO:0000313" key="9">
    <source>
        <dbReference type="EMBL" id="POH36788.1"/>
    </source>
</evidence>
<evidence type="ECO:0000256" key="4">
    <source>
        <dbReference type="ARBA" id="ARBA00023163"/>
    </source>
</evidence>
<feature type="domain" description="HTH marR-type" evidence="8">
    <location>
        <begin position="26"/>
        <end position="160"/>
    </location>
</feature>
<evidence type="ECO:0000259" key="8">
    <source>
        <dbReference type="PROSITE" id="PS50995"/>
    </source>
</evidence>
<dbReference type="GO" id="GO:0005737">
    <property type="term" value="C:cytoplasm"/>
    <property type="evidence" value="ECO:0007669"/>
    <property type="project" value="UniProtKB-SubCell"/>
</dbReference>
<evidence type="ECO:0000256" key="7">
    <source>
        <dbReference type="ARBA" id="ARBA00047207"/>
    </source>
</evidence>
<evidence type="ECO:0000256" key="5">
    <source>
        <dbReference type="ARBA" id="ARBA00046337"/>
    </source>
</evidence>
<evidence type="ECO:0000256" key="6">
    <source>
        <dbReference type="ARBA" id="ARBA00047188"/>
    </source>
</evidence>
<dbReference type="SMART" id="SM00347">
    <property type="entry name" value="HTH_MARR"/>
    <property type="match status" value="1"/>
</dbReference>